<name>A0ABV0PD44_9TELE</name>
<accession>A0ABV0PD44</accession>
<feature type="compositionally biased region" description="Polar residues" evidence="1">
    <location>
        <begin position="64"/>
        <end position="77"/>
    </location>
</feature>
<feature type="non-terminal residue" evidence="2">
    <location>
        <position position="77"/>
    </location>
</feature>
<organism evidence="2 3">
    <name type="scientific">Goodea atripinnis</name>
    <dbReference type="NCBI Taxonomy" id="208336"/>
    <lineage>
        <taxon>Eukaryota</taxon>
        <taxon>Metazoa</taxon>
        <taxon>Chordata</taxon>
        <taxon>Craniata</taxon>
        <taxon>Vertebrata</taxon>
        <taxon>Euteleostomi</taxon>
        <taxon>Actinopterygii</taxon>
        <taxon>Neopterygii</taxon>
        <taxon>Teleostei</taxon>
        <taxon>Neoteleostei</taxon>
        <taxon>Acanthomorphata</taxon>
        <taxon>Ovalentaria</taxon>
        <taxon>Atherinomorphae</taxon>
        <taxon>Cyprinodontiformes</taxon>
        <taxon>Goodeidae</taxon>
        <taxon>Goodea</taxon>
    </lineage>
</organism>
<evidence type="ECO:0000256" key="1">
    <source>
        <dbReference type="SAM" id="MobiDB-lite"/>
    </source>
</evidence>
<evidence type="ECO:0000313" key="3">
    <source>
        <dbReference type="Proteomes" id="UP001476798"/>
    </source>
</evidence>
<comment type="caution">
    <text evidence="2">The sequence shown here is derived from an EMBL/GenBank/DDBJ whole genome shotgun (WGS) entry which is preliminary data.</text>
</comment>
<feature type="region of interest" description="Disordered" evidence="1">
    <location>
        <begin position="48"/>
        <end position="77"/>
    </location>
</feature>
<keyword evidence="3" id="KW-1185">Reference proteome</keyword>
<proteinExistence type="predicted"/>
<evidence type="ECO:0000313" key="2">
    <source>
        <dbReference type="EMBL" id="MEQ2181356.1"/>
    </source>
</evidence>
<reference evidence="2 3" key="1">
    <citation type="submission" date="2021-06" db="EMBL/GenBank/DDBJ databases">
        <authorList>
            <person name="Palmer J.M."/>
        </authorList>
    </citation>
    <scope>NUCLEOTIDE SEQUENCE [LARGE SCALE GENOMIC DNA]</scope>
    <source>
        <strain evidence="2 3">GA_2019</strain>
        <tissue evidence="2">Muscle</tissue>
    </source>
</reference>
<dbReference type="EMBL" id="JAHRIO010070602">
    <property type="protein sequence ID" value="MEQ2181356.1"/>
    <property type="molecule type" value="Genomic_DNA"/>
</dbReference>
<dbReference type="Proteomes" id="UP001476798">
    <property type="component" value="Unassembled WGS sequence"/>
</dbReference>
<protein>
    <submittedName>
        <fullName evidence="2">Uncharacterized protein</fullName>
    </submittedName>
</protein>
<gene>
    <name evidence="2" type="ORF">GOODEAATRI_010725</name>
</gene>
<sequence length="77" mass="7921">MGCTCCKQKKSGKSLGATSASIDVTDLSANNVEGGLPGGMSGRYCPDPTQSIPDFNKPFPSPSVFPTTNTHSRPGGM</sequence>